<evidence type="ECO:0000256" key="2">
    <source>
        <dbReference type="ARBA" id="ARBA00007200"/>
    </source>
</evidence>
<gene>
    <name evidence="12" type="primary">LOC118411703</name>
</gene>
<keyword evidence="6 9" id="KW-0472">Membrane</keyword>
<dbReference type="GO" id="GO:0005262">
    <property type="term" value="F:calcium channel activity"/>
    <property type="evidence" value="ECO:0000318"/>
    <property type="project" value="GO_Central"/>
</dbReference>
<evidence type="ECO:0000313" key="11">
    <source>
        <dbReference type="Proteomes" id="UP000001554"/>
    </source>
</evidence>
<dbReference type="GO" id="GO:0005509">
    <property type="term" value="F:calcium ion binding"/>
    <property type="evidence" value="ECO:0007669"/>
    <property type="project" value="InterPro"/>
</dbReference>
<keyword evidence="3 9" id="KW-0812">Transmembrane</keyword>
<feature type="transmembrane region" description="Helical" evidence="9">
    <location>
        <begin position="1183"/>
        <end position="1205"/>
    </location>
</feature>
<dbReference type="OrthoDB" id="444119at2759"/>
<reference evidence="11" key="1">
    <citation type="journal article" date="2020" name="Nat. Ecol. Evol.">
        <title>Deeply conserved synteny resolves early events in vertebrate evolution.</title>
        <authorList>
            <person name="Simakov O."/>
            <person name="Marletaz F."/>
            <person name="Yue J.X."/>
            <person name="O'Connell B."/>
            <person name="Jenkins J."/>
            <person name="Brandt A."/>
            <person name="Calef R."/>
            <person name="Tung C.H."/>
            <person name="Huang T.K."/>
            <person name="Schmutz J."/>
            <person name="Satoh N."/>
            <person name="Yu J.K."/>
            <person name="Putnam N.H."/>
            <person name="Green R.E."/>
            <person name="Rokhsar D.S."/>
        </authorList>
    </citation>
    <scope>NUCLEOTIDE SEQUENCE [LARGE SCALE GENOMIC DNA]</scope>
    <source>
        <strain evidence="11">S238N-H82</strain>
    </source>
</reference>
<dbReference type="GO" id="GO:0016020">
    <property type="term" value="C:membrane"/>
    <property type="evidence" value="ECO:0000318"/>
    <property type="project" value="GO_Central"/>
</dbReference>
<feature type="compositionally biased region" description="Basic and acidic residues" evidence="8">
    <location>
        <begin position="310"/>
        <end position="321"/>
    </location>
</feature>
<evidence type="ECO:0000256" key="1">
    <source>
        <dbReference type="ARBA" id="ARBA00004141"/>
    </source>
</evidence>
<reference evidence="12" key="2">
    <citation type="submission" date="2025-08" db="UniProtKB">
        <authorList>
            <consortium name="RefSeq"/>
        </authorList>
    </citation>
    <scope>IDENTIFICATION</scope>
    <source>
        <strain evidence="12">S238N-H82</strain>
        <tissue evidence="12">Testes</tissue>
    </source>
</reference>
<feature type="transmembrane region" description="Helical" evidence="9">
    <location>
        <begin position="1016"/>
        <end position="1042"/>
    </location>
</feature>
<dbReference type="GO" id="GO:0050982">
    <property type="term" value="P:detection of mechanical stimulus"/>
    <property type="evidence" value="ECO:0000318"/>
    <property type="project" value="GO_Central"/>
</dbReference>
<feature type="transmembrane region" description="Helical" evidence="9">
    <location>
        <begin position="806"/>
        <end position="825"/>
    </location>
</feature>
<name>A0A9J7KTU8_BRAFL</name>
<feature type="region of interest" description="Disordered" evidence="8">
    <location>
        <begin position="310"/>
        <end position="346"/>
    </location>
</feature>
<dbReference type="PANTHER" id="PTHR10877">
    <property type="entry name" value="POLYCYSTIN FAMILY MEMBER"/>
    <property type="match status" value="1"/>
</dbReference>
<feature type="transmembrane region" description="Helical" evidence="9">
    <location>
        <begin position="986"/>
        <end position="1004"/>
    </location>
</feature>
<keyword evidence="4" id="KW-0732">Signal</keyword>
<dbReference type="KEGG" id="bfo:118411703"/>
<dbReference type="Pfam" id="PF08016">
    <property type="entry name" value="PKD_channel"/>
    <property type="match status" value="1"/>
</dbReference>
<evidence type="ECO:0000256" key="7">
    <source>
        <dbReference type="PROSITE-ProRule" id="PRU00152"/>
    </source>
</evidence>
<dbReference type="FunFam" id="2.60.60.20:FF:000027">
    <property type="entry name" value="Protein CBR-LOV-1"/>
    <property type="match status" value="1"/>
</dbReference>
<feature type="transmembrane region" description="Helical" evidence="9">
    <location>
        <begin position="623"/>
        <end position="645"/>
    </location>
</feature>
<feature type="transmembrane region" description="Helical" evidence="9">
    <location>
        <begin position="711"/>
        <end position="729"/>
    </location>
</feature>
<dbReference type="PROSITE" id="PS50095">
    <property type="entry name" value="PLAT"/>
    <property type="match status" value="1"/>
</dbReference>
<dbReference type="InterPro" id="IPR001024">
    <property type="entry name" value="PLAT/LH2_dom"/>
</dbReference>
<evidence type="ECO:0000313" key="12">
    <source>
        <dbReference type="RefSeq" id="XP_035670076.1"/>
    </source>
</evidence>
<keyword evidence="5 9" id="KW-1133">Transmembrane helix</keyword>
<dbReference type="SMART" id="SM00308">
    <property type="entry name" value="LH2"/>
    <property type="match status" value="1"/>
</dbReference>
<dbReference type="GeneID" id="118411703"/>
<organism evidence="11 12">
    <name type="scientific">Branchiostoma floridae</name>
    <name type="common">Florida lancelet</name>
    <name type="synonym">Amphioxus</name>
    <dbReference type="NCBI Taxonomy" id="7739"/>
    <lineage>
        <taxon>Eukaryota</taxon>
        <taxon>Metazoa</taxon>
        <taxon>Chordata</taxon>
        <taxon>Cephalochordata</taxon>
        <taxon>Leptocardii</taxon>
        <taxon>Amphioxiformes</taxon>
        <taxon>Branchiostomatidae</taxon>
        <taxon>Branchiostoma</taxon>
    </lineage>
</organism>
<feature type="transmembrane region" description="Helical" evidence="9">
    <location>
        <begin position="676"/>
        <end position="699"/>
    </location>
</feature>
<dbReference type="RefSeq" id="XP_035670076.1">
    <property type="nucleotide sequence ID" value="XM_035814183.1"/>
</dbReference>
<dbReference type="InterPro" id="IPR003915">
    <property type="entry name" value="PKD_2"/>
</dbReference>
<feature type="domain" description="PLAT" evidence="10">
    <location>
        <begin position="418"/>
        <end position="536"/>
    </location>
</feature>
<feature type="transmembrane region" description="Helical" evidence="9">
    <location>
        <begin position="1119"/>
        <end position="1141"/>
    </location>
</feature>
<dbReference type="Gene3D" id="2.60.60.20">
    <property type="entry name" value="PLAT/LH2 domain"/>
    <property type="match status" value="1"/>
</dbReference>
<comment type="subcellular location">
    <subcellularLocation>
        <location evidence="1">Membrane</location>
        <topology evidence="1">Multi-pass membrane protein</topology>
    </subcellularLocation>
</comment>
<dbReference type="InterPro" id="IPR051223">
    <property type="entry name" value="Polycystin"/>
</dbReference>
<accession>A0A9J7KTU8</accession>
<evidence type="ECO:0000256" key="5">
    <source>
        <dbReference type="ARBA" id="ARBA00022989"/>
    </source>
</evidence>
<evidence type="ECO:0000256" key="8">
    <source>
        <dbReference type="SAM" id="MobiDB-lite"/>
    </source>
</evidence>
<evidence type="ECO:0000256" key="4">
    <source>
        <dbReference type="ARBA" id="ARBA00022729"/>
    </source>
</evidence>
<dbReference type="SUPFAM" id="SSF49723">
    <property type="entry name" value="Lipase/lipooxygenase domain (PLAT/LH2 domain)"/>
    <property type="match status" value="1"/>
</dbReference>
<evidence type="ECO:0000256" key="6">
    <source>
        <dbReference type="ARBA" id="ARBA00023136"/>
    </source>
</evidence>
<evidence type="ECO:0000256" key="9">
    <source>
        <dbReference type="SAM" id="Phobius"/>
    </source>
</evidence>
<proteinExistence type="inferred from homology"/>
<comment type="caution">
    <text evidence="7">Lacks conserved residue(s) required for the propagation of feature annotation.</text>
</comment>
<evidence type="ECO:0000259" key="10">
    <source>
        <dbReference type="PROSITE" id="PS50095"/>
    </source>
</evidence>
<sequence length="1294" mass="144814">MATSFDLSFGVTDEVKDLIDVDSPDMSPIEQLERKEKEQERLKSRIKGETLQLLDLLETAADKLLDETLPGGEGAHFEADGVFTAVRRGIPDVGTVPIDRDIGFIDLTKEDGLPEDAGIMVVVFDNDPFVWSEDDAEVSSPVVMMTITKDTDVHEGQSLNDSPSITVGLKSIVQFRTMDDTEKQYHETLPTSYKQKLDDAKKSFPLTKVPSHDTDMKYHAMYIADGGQVPLLRFSVDDVDTELQVYVRIHDFPTEEEYDYTTTVKPPDVTDYDGFEMPYGLVYSNFTFSFVPEVQSEDGWVIVGVKDKAVSSGRDTPDSGFRRLLTSADRGSQTTPPPGRHGNPSGFTLQTAAVSCLMWEMEKQIWNNHRCKSNIFMNNKVATSFTLGQAAKLDKSNTSMAVVPKVSTIPSEVPGADYVYVVSVRTGTQPDAGTASVVGLMITGSEGRTAMVTLNTAGLILARGGDTYHIMTTPASIGELQSVQVWHDSSGKGAMESLFIDNITVWDVQTSQGFPFPCCAWLSLHKGDGRTIRTLKVVPEGDMRISEYSLPTFSYLLYDEHLLLSVMCNSGVRHFSRAQRLVCCLTQITLWMVGSAMWYGVTVGADDVVFLDIGVFTLRLSELLGTAATSFTVFLPVYIILVPMFRKQLPLVDQIPSDVLETPTSLSTRRFPYKTVAWILATLTSVSSSFFVIVYSLQFGAGRSQAWLKDFVLTFLFSTFLLEPVQIFLAACTKAVIIAPMVCSVTSCVRNALGMKAGEKQPSPIGIVQKNNKDYDVPEPRVLPPAPKKTDHDPNWTERMAAGRNILVTLMILLIFTANAFYIGVLDFDSHTYHVRTSLENSLLSGYDEVTTADDAWEWLSSELMPSLHPERGYSGKKLRWLDKQFPTGTNAFRIGPVRLERTTIYPVDLPQDAGQAGAVIDLLQQTNWILMVSDTLILRANFYHPDVKLFSTVVITLQYIPGGAAELQPNIQTFRLFQYETTDDFVQMLFHILFLLFFIYNALREIGNIRKNGRLYFGSFWNILILCNIGLSTAVIVTFGLRYIRAAAALGDIQRVKELHGINEFVNISAASQWDTTFKSVLSFSIFISTFSILRVLNFSRSVATVFALPRLIYREAFGYAVYMLVIIVAYGFCGILIFGKHMKSFSAFKETSYVLFEMGLGRPFVDVFADDMKRVDRVMGPLYFSTFVLVFITYLMNLGVGMLCNWLSYCQTSDDIEVDTAMGDYFWNSFRSLLGMRHESQVSDDEAPLPEYFMKETFQRTDAVLQEVDRVTDLMYKFECKERGSTSTDPYA</sequence>
<keyword evidence="11" id="KW-1185">Reference proteome</keyword>
<feature type="transmembrane region" description="Helical" evidence="9">
    <location>
        <begin position="1081"/>
        <end position="1098"/>
    </location>
</feature>
<comment type="similarity">
    <text evidence="2">Belongs to the polycystin family.</text>
</comment>
<dbReference type="InterPro" id="IPR036392">
    <property type="entry name" value="PLAT/LH2_dom_sf"/>
</dbReference>
<dbReference type="PANTHER" id="PTHR10877:SF194">
    <property type="entry name" value="LOCATION OF VULVA DEFECTIVE 1"/>
    <property type="match status" value="1"/>
</dbReference>
<dbReference type="InterPro" id="IPR013122">
    <property type="entry name" value="PKD1_2_channel"/>
</dbReference>
<evidence type="ECO:0000256" key="3">
    <source>
        <dbReference type="ARBA" id="ARBA00022692"/>
    </source>
</evidence>
<dbReference type="PRINTS" id="PR01433">
    <property type="entry name" value="POLYCYSTIN2"/>
</dbReference>
<dbReference type="Proteomes" id="UP000001554">
    <property type="component" value="Chromosome 3"/>
</dbReference>
<protein>
    <submittedName>
        <fullName evidence="12">Uncharacterized protein LOC118411703</fullName>
    </submittedName>
</protein>
<dbReference type="Pfam" id="PF01477">
    <property type="entry name" value="PLAT"/>
    <property type="match status" value="1"/>
</dbReference>